<protein>
    <submittedName>
        <fullName evidence="1">DUF4249 domain-containing protein</fullName>
    </submittedName>
</protein>
<dbReference type="OrthoDB" id="647456at2"/>
<dbReference type="InterPro" id="IPR025345">
    <property type="entry name" value="DUF4249"/>
</dbReference>
<dbReference type="Proteomes" id="UP000245618">
    <property type="component" value="Unassembled WGS sequence"/>
</dbReference>
<keyword evidence="2" id="KW-1185">Reference proteome</keyword>
<organism evidence="1 2">
    <name type="scientific">Flavobacterium laiguense</name>
    <dbReference type="NCBI Taxonomy" id="2169409"/>
    <lineage>
        <taxon>Bacteria</taxon>
        <taxon>Pseudomonadati</taxon>
        <taxon>Bacteroidota</taxon>
        <taxon>Flavobacteriia</taxon>
        <taxon>Flavobacteriales</taxon>
        <taxon>Flavobacteriaceae</taxon>
        <taxon>Flavobacterium</taxon>
    </lineage>
</organism>
<dbReference type="RefSeq" id="WP_116763187.1">
    <property type="nucleotide sequence ID" value="NZ_QCZH01000010.1"/>
</dbReference>
<sequence length="281" mass="31332">MKKNYFLLVLVLLWGCNTVDYTEEVVVVSKIVVQGYIEEGDVSHVILSTSIPIGSTVDSLSILKHLILLAKVTVSDGTNSEELSLRFDKNWIPPLVYTGKDLVGKSGKTYSLKVEYEGRVIESSTTIPTSVPIRELNYVKDNPADTTGYVFVKFEDPVGEKNQYQILTKVDKKEAVFVPAFYGNLNDDDFSSPVVNFQINRGVLMFSSTKFRPYFTDGDFIFVKLRTMDKASFDFWNDYQNEIVNGVNPIFPANTSLKSNIVGGIGIWAGYGVSVVSLQTP</sequence>
<gene>
    <name evidence="1" type="ORF">DB891_10205</name>
</gene>
<dbReference type="EMBL" id="QCZH01000010">
    <property type="protein sequence ID" value="PWA08794.1"/>
    <property type="molecule type" value="Genomic_DNA"/>
</dbReference>
<name>A0A2U1JV29_9FLAO</name>
<dbReference type="Pfam" id="PF14054">
    <property type="entry name" value="DUF4249"/>
    <property type="match status" value="1"/>
</dbReference>
<reference evidence="1 2" key="1">
    <citation type="submission" date="2018-04" db="EMBL/GenBank/DDBJ databases">
        <title>Flavobacterium sp. nov., isolated from glacier ice.</title>
        <authorList>
            <person name="Liu Q."/>
            <person name="Xin Y.-H."/>
        </authorList>
    </citation>
    <scope>NUCLEOTIDE SEQUENCE [LARGE SCALE GENOMIC DNA]</scope>
    <source>
        <strain evidence="1 2">LB2P30</strain>
    </source>
</reference>
<accession>A0A2U1JV29</accession>
<proteinExistence type="predicted"/>
<evidence type="ECO:0000313" key="1">
    <source>
        <dbReference type="EMBL" id="PWA08794.1"/>
    </source>
</evidence>
<dbReference type="AlphaFoldDB" id="A0A2U1JV29"/>
<comment type="caution">
    <text evidence="1">The sequence shown here is derived from an EMBL/GenBank/DDBJ whole genome shotgun (WGS) entry which is preliminary data.</text>
</comment>
<evidence type="ECO:0000313" key="2">
    <source>
        <dbReference type="Proteomes" id="UP000245618"/>
    </source>
</evidence>